<gene>
    <name evidence="3" type="ORF">ASPFODRAFT_44549</name>
</gene>
<dbReference type="Proteomes" id="UP000184063">
    <property type="component" value="Unassembled WGS sequence"/>
</dbReference>
<evidence type="ECO:0000313" key="4">
    <source>
        <dbReference type="Proteomes" id="UP000184063"/>
    </source>
</evidence>
<proteinExistence type="predicted"/>
<protein>
    <submittedName>
        <fullName evidence="3">Uncharacterized protein</fullName>
    </submittedName>
</protein>
<evidence type="ECO:0000256" key="1">
    <source>
        <dbReference type="SAM" id="Coils"/>
    </source>
</evidence>
<organism evidence="3 4">
    <name type="scientific">Aspergillus luchuensis (strain CBS 106.47)</name>
    <dbReference type="NCBI Taxonomy" id="1137211"/>
    <lineage>
        <taxon>Eukaryota</taxon>
        <taxon>Fungi</taxon>
        <taxon>Dikarya</taxon>
        <taxon>Ascomycota</taxon>
        <taxon>Pezizomycotina</taxon>
        <taxon>Eurotiomycetes</taxon>
        <taxon>Eurotiomycetidae</taxon>
        <taxon>Eurotiales</taxon>
        <taxon>Aspergillaceae</taxon>
        <taxon>Aspergillus</taxon>
        <taxon>Aspergillus subgen. Circumdati</taxon>
    </lineage>
</organism>
<keyword evidence="1" id="KW-0175">Coiled coil</keyword>
<dbReference type="VEuPathDB" id="FungiDB:ASPFODRAFT_44549"/>
<dbReference type="AlphaFoldDB" id="A0A1M3TPS9"/>
<accession>A0A1M3TPS9</accession>
<name>A0A1M3TPS9_ASPLC</name>
<feature type="coiled-coil region" evidence="1">
    <location>
        <begin position="149"/>
        <end position="183"/>
    </location>
</feature>
<reference evidence="4" key="1">
    <citation type="journal article" date="2017" name="Genome Biol.">
        <title>Comparative genomics reveals high biological diversity and specific adaptations in the industrially and medically important fungal genus Aspergillus.</title>
        <authorList>
            <person name="de Vries R.P."/>
            <person name="Riley R."/>
            <person name="Wiebenga A."/>
            <person name="Aguilar-Osorio G."/>
            <person name="Amillis S."/>
            <person name="Uchima C.A."/>
            <person name="Anderluh G."/>
            <person name="Asadollahi M."/>
            <person name="Askin M."/>
            <person name="Barry K."/>
            <person name="Battaglia E."/>
            <person name="Bayram O."/>
            <person name="Benocci T."/>
            <person name="Braus-Stromeyer S.A."/>
            <person name="Caldana C."/>
            <person name="Canovas D."/>
            <person name="Cerqueira G.C."/>
            <person name="Chen F."/>
            <person name="Chen W."/>
            <person name="Choi C."/>
            <person name="Clum A."/>
            <person name="Dos Santos R.A."/>
            <person name="Damasio A.R."/>
            <person name="Diallinas G."/>
            <person name="Emri T."/>
            <person name="Fekete E."/>
            <person name="Flipphi M."/>
            <person name="Freyberg S."/>
            <person name="Gallo A."/>
            <person name="Gournas C."/>
            <person name="Habgood R."/>
            <person name="Hainaut M."/>
            <person name="Harispe M.L."/>
            <person name="Henrissat B."/>
            <person name="Hilden K.S."/>
            <person name="Hope R."/>
            <person name="Hossain A."/>
            <person name="Karabika E."/>
            <person name="Karaffa L."/>
            <person name="Karanyi Z."/>
            <person name="Krasevec N."/>
            <person name="Kuo A."/>
            <person name="Kusch H."/>
            <person name="LaButti K."/>
            <person name="Lagendijk E.L."/>
            <person name="Lapidus A."/>
            <person name="Levasseur A."/>
            <person name="Lindquist E."/>
            <person name="Lipzen A."/>
            <person name="Logrieco A.F."/>
            <person name="MacCabe A."/>
            <person name="Maekelae M.R."/>
            <person name="Malavazi I."/>
            <person name="Melin P."/>
            <person name="Meyer V."/>
            <person name="Mielnichuk N."/>
            <person name="Miskei M."/>
            <person name="Molnar A.P."/>
            <person name="Mule G."/>
            <person name="Ngan C.Y."/>
            <person name="Orejas M."/>
            <person name="Orosz E."/>
            <person name="Ouedraogo J.P."/>
            <person name="Overkamp K.M."/>
            <person name="Park H.-S."/>
            <person name="Perrone G."/>
            <person name="Piumi F."/>
            <person name="Punt P.J."/>
            <person name="Ram A.F."/>
            <person name="Ramon A."/>
            <person name="Rauscher S."/>
            <person name="Record E."/>
            <person name="Riano-Pachon D.M."/>
            <person name="Robert V."/>
            <person name="Roehrig J."/>
            <person name="Ruller R."/>
            <person name="Salamov A."/>
            <person name="Salih N.S."/>
            <person name="Samson R.A."/>
            <person name="Sandor E."/>
            <person name="Sanguinetti M."/>
            <person name="Schuetze T."/>
            <person name="Sepcic K."/>
            <person name="Shelest E."/>
            <person name="Sherlock G."/>
            <person name="Sophianopoulou V."/>
            <person name="Squina F.M."/>
            <person name="Sun H."/>
            <person name="Susca A."/>
            <person name="Todd R.B."/>
            <person name="Tsang A."/>
            <person name="Unkles S.E."/>
            <person name="van de Wiele N."/>
            <person name="van Rossen-Uffink D."/>
            <person name="Oliveira J.V."/>
            <person name="Vesth T.C."/>
            <person name="Visser J."/>
            <person name="Yu J.-H."/>
            <person name="Zhou M."/>
            <person name="Andersen M.R."/>
            <person name="Archer D.B."/>
            <person name="Baker S.E."/>
            <person name="Benoit I."/>
            <person name="Brakhage A.A."/>
            <person name="Braus G.H."/>
            <person name="Fischer R."/>
            <person name="Frisvad J.C."/>
            <person name="Goldman G.H."/>
            <person name="Houbraken J."/>
            <person name="Oakley B."/>
            <person name="Pocsi I."/>
            <person name="Scazzocchio C."/>
            <person name="Seiboth B."/>
            <person name="vanKuyk P.A."/>
            <person name="Wortman J."/>
            <person name="Dyer P.S."/>
            <person name="Grigoriev I.V."/>
        </authorList>
    </citation>
    <scope>NUCLEOTIDE SEQUENCE [LARGE SCALE GENOMIC DNA]</scope>
    <source>
        <strain evidence="4">CBS 106.47</strain>
    </source>
</reference>
<evidence type="ECO:0000256" key="2">
    <source>
        <dbReference type="SAM" id="MobiDB-lite"/>
    </source>
</evidence>
<dbReference type="EMBL" id="KV878239">
    <property type="protein sequence ID" value="OJZ88810.1"/>
    <property type="molecule type" value="Genomic_DNA"/>
</dbReference>
<evidence type="ECO:0000313" key="3">
    <source>
        <dbReference type="EMBL" id="OJZ88810.1"/>
    </source>
</evidence>
<dbReference type="OrthoDB" id="4432919at2759"/>
<feature type="region of interest" description="Disordered" evidence="2">
    <location>
        <begin position="1"/>
        <end position="72"/>
    </location>
</feature>
<sequence length="234" mass="26020">MTSGTRSIHNHSPIPAQALPNDMSDFNDRGRPVKRKREDWTGPGPGHRDNDKTSKNVEPSQQPSKAMAPPLPKEALSKVEKVASIGAAVESICPPIRELEQRLDGGKPVLAEQDARLVADYRRLCESYVTQHAKCSRLEKENGQLQVSHARLVDENTQLNRRCRDEEARFNHFRETIQKLRDDVTDVVETCGNFKMTEDPAAGDADKPTQENEDVAVIVPVVHVPKDQGTSASQ</sequence>
<feature type="compositionally biased region" description="Basic and acidic residues" evidence="2">
    <location>
        <begin position="26"/>
        <end position="55"/>
    </location>
</feature>
<feature type="region of interest" description="Disordered" evidence="2">
    <location>
        <begin position="195"/>
        <end position="216"/>
    </location>
</feature>